<keyword evidence="1 4" id="KW-0812">Transmembrane</keyword>
<feature type="transmembrane region" description="Helical" evidence="4">
    <location>
        <begin position="164"/>
        <end position="184"/>
    </location>
</feature>
<dbReference type="SUPFAM" id="SSF103473">
    <property type="entry name" value="MFS general substrate transporter"/>
    <property type="match status" value="1"/>
</dbReference>
<dbReference type="InterPro" id="IPR036259">
    <property type="entry name" value="MFS_trans_sf"/>
</dbReference>
<evidence type="ECO:0000256" key="1">
    <source>
        <dbReference type="ARBA" id="ARBA00022692"/>
    </source>
</evidence>
<dbReference type="NCBIfam" id="NF007256">
    <property type="entry name" value="PRK09705.1"/>
    <property type="match status" value="1"/>
</dbReference>
<dbReference type="Proteomes" id="UP000430404">
    <property type="component" value="Unassembled WGS sequence"/>
</dbReference>
<gene>
    <name evidence="5" type="primary">cynX</name>
    <name evidence="5" type="ORF">ACI8B_50507</name>
</gene>
<feature type="transmembrane region" description="Helical" evidence="4">
    <location>
        <begin position="205"/>
        <end position="228"/>
    </location>
</feature>
<dbReference type="InterPro" id="IPR052524">
    <property type="entry name" value="MFS_Cyanate_Porter"/>
</dbReference>
<dbReference type="InterPro" id="IPR011701">
    <property type="entry name" value="MFS"/>
</dbReference>
<evidence type="ECO:0000256" key="4">
    <source>
        <dbReference type="SAM" id="Phobius"/>
    </source>
</evidence>
<sequence length="394" mass="42216">MSAIKHRSLLIITVALVGLNLRPFMTSVGPVANQIRATTGLSLQGIALLTLVPMLLMGLIAFVGPVLQNLFGERRAIIGALLMICVGCGLRFFTVHGWALIFTAAVIGFGVAMIQATFPSLIKREFHEHLSLMMGLYSATLMGGGALGALLVPVVTNSSGDWKIGLAVFVLPALLALIFARCVLTQTAQQHKKMPSVMRLFKQPRAWLLICCFGLINGGYSSIVAWLAPAFQAHGWAATASGNLMAVLTLSQAGAALLLPYLSRKQRDRRIWVGFTLILQLIGFSGLAFGANALPYLWAITVGAGLGGCFALLMIVVLDHLPDPAHAGQLSALMQGGGFLLAAIAPWWVAVLHDMTGTYAVGWIWHLCMVVIVTVLMIRLNPQHYEKAMAEAVP</sequence>
<feature type="transmembrane region" description="Helical" evidence="4">
    <location>
        <begin position="240"/>
        <end position="259"/>
    </location>
</feature>
<dbReference type="RefSeq" id="WP_159724309.1">
    <property type="nucleotide sequence ID" value="NZ_LR732744.1"/>
</dbReference>
<feature type="transmembrane region" description="Helical" evidence="4">
    <location>
        <begin position="271"/>
        <end position="290"/>
    </location>
</feature>
<keyword evidence="2 4" id="KW-1133">Transmembrane helix</keyword>
<dbReference type="PANTHER" id="PTHR23523:SF1">
    <property type="entry name" value="CYANATE TRANSPORT PROTEIN CYNX"/>
    <property type="match status" value="1"/>
</dbReference>
<feature type="transmembrane region" description="Helical" evidence="4">
    <location>
        <begin position="99"/>
        <end position="118"/>
    </location>
</feature>
<feature type="transmembrane region" description="Helical" evidence="4">
    <location>
        <begin position="76"/>
        <end position="93"/>
    </location>
</feature>
<feature type="transmembrane region" description="Helical" evidence="4">
    <location>
        <begin position="296"/>
        <end position="318"/>
    </location>
</feature>
<evidence type="ECO:0000313" key="5">
    <source>
        <dbReference type="EMBL" id="VXA58022.1"/>
    </source>
</evidence>
<feature type="transmembrane region" description="Helical" evidence="4">
    <location>
        <begin position="130"/>
        <end position="152"/>
    </location>
</feature>
<dbReference type="PANTHER" id="PTHR23523">
    <property type="match status" value="1"/>
</dbReference>
<evidence type="ECO:0000256" key="3">
    <source>
        <dbReference type="ARBA" id="ARBA00023136"/>
    </source>
</evidence>
<dbReference type="EMBL" id="CABWKZ010000045">
    <property type="protein sequence ID" value="VXA58022.1"/>
    <property type="molecule type" value="Genomic_DNA"/>
</dbReference>
<protein>
    <submittedName>
        <fullName evidence="5">Cyanate transport protein CynX</fullName>
    </submittedName>
</protein>
<reference evidence="5 6" key="1">
    <citation type="submission" date="2019-10" db="EMBL/GenBank/DDBJ databases">
        <authorList>
            <person name="Karimi E."/>
        </authorList>
    </citation>
    <scope>NUCLEOTIDE SEQUENCE [LARGE SCALE GENOMIC DNA]</scope>
    <source>
        <strain evidence="5">Acinetobacter sp. 8BE</strain>
    </source>
</reference>
<organism evidence="5 6">
    <name type="scientific">Acinetobacter proteolyticus</name>
    <dbReference type="NCBI Taxonomy" id="1776741"/>
    <lineage>
        <taxon>Bacteria</taxon>
        <taxon>Pseudomonadati</taxon>
        <taxon>Pseudomonadota</taxon>
        <taxon>Gammaproteobacteria</taxon>
        <taxon>Moraxellales</taxon>
        <taxon>Moraxellaceae</taxon>
        <taxon>Acinetobacter</taxon>
    </lineage>
</organism>
<dbReference type="GO" id="GO:0022857">
    <property type="term" value="F:transmembrane transporter activity"/>
    <property type="evidence" value="ECO:0007669"/>
    <property type="project" value="InterPro"/>
</dbReference>
<proteinExistence type="predicted"/>
<evidence type="ECO:0000313" key="6">
    <source>
        <dbReference type="Proteomes" id="UP000430404"/>
    </source>
</evidence>
<dbReference type="Gene3D" id="1.20.1250.20">
    <property type="entry name" value="MFS general substrate transporter like domains"/>
    <property type="match status" value="2"/>
</dbReference>
<feature type="transmembrane region" description="Helical" evidence="4">
    <location>
        <begin position="47"/>
        <end position="67"/>
    </location>
</feature>
<accession>A0A653KAQ8</accession>
<evidence type="ECO:0000256" key="2">
    <source>
        <dbReference type="ARBA" id="ARBA00022989"/>
    </source>
</evidence>
<name>A0A653KAQ8_9GAMM</name>
<keyword evidence="3 4" id="KW-0472">Membrane</keyword>
<dbReference type="AlphaFoldDB" id="A0A653KAQ8"/>
<feature type="transmembrane region" description="Helical" evidence="4">
    <location>
        <begin position="330"/>
        <end position="350"/>
    </location>
</feature>
<dbReference type="Pfam" id="PF07690">
    <property type="entry name" value="MFS_1"/>
    <property type="match status" value="1"/>
</dbReference>
<feature type="transmembrane region" description="Helical" evidence="4">
    <location>
        <begin position="362"/>
        <end position="380"/>
    </location>
</feature>